<dbReference type="EMBL" id="JAPDHF010000007">
    <property type="protein sequence ID" value="KAJ4015093.1"/>
    <property type="molecule type" value="Genomic_DNA"/>
</dbReference>
<feature type="compositionally biased region" description="Polar residues" evidence="1">
    <location>
        <begin position="41"/>
        <end position="50"/>
    </location>
</feature>
<name>A0A9W8PSD3_9HYPO</name>
<evidence type="ECO:0000313" key="3">
    <source>
        <dbReference type="Proteomes" id="UP001152130"/>
    </source>
</evidence>
<sequence length="84" mass="9130">MSQSHSSNRATHGSSNRSHSPVSDSTVTGADAGNHHRSAVSDMSNKNGNVQPPPDRDDLAREIERMWNEGARLPAQMPRPSQAR</sequence>
<keyword evidence="3" id="KW-1185">Reference proteome</keyword>
<feature type="compositionally biased region" description="Basic and acidic residues" evidence="1">
    <location>
        <begin position="54"/>
        <end position="67"/>
    </location>
</feature>
<feature type="compositionally biased region" description="Polar residues" evidence="1">
    <location>
        <begin position="1"/>
        <end position="28"/>
    </location>
</feature>
<dbReference type="Proteomes" id="UP001152130">
    <property type="component" value="Unassembled WGS sequence"/>
</dbReference>
<dbReference type="AlphaFoldDB" id="A0A9W8PSD3"/>
<proteinExistence type="predicted"/>
<evidence type="ECO:0000313" key="2">
    <source>
        <dbReference type="EMBL" id="KAJ4015093.1"/>
    </source>
</evidence>
<organism evidence="2 3">
    <name type="scientific">Fusarium irregulare</name>
    <dbReference type="NCBI Taxonomy" id="2494466"/>
    <lineage>
        <taxon>Eukaryota</taxon>
        <taxon>Fungi</taxon>
        <taxon>Dikarya</taxon>
        <taxon>Ascomycota</taxon>
        <taxon>Pezizomycotina</taxon>
        <taxon>Sordariomycetes</taxon>
        <taxon>Hypocreomycetidae</taxon>
        <taxon>Hypocreales</taxon>
        <taxon>Nectriaceae</taxon>
        <taxon>Fusarium</taxon>
        <taxon>Fusarium incarnatum-equiseti species complex</taxon>
    </lineage>
</organism>
<feature type="region of interest" description="Disordered" evidence="1">
    <location>
        <begin position="1"/>
        <end position="84"/>
    </location>
</feature>
<gene>
    <name evidence="2" type="ORF">NW766_005424</name>
</gene>
<evidence type="ECO:0000256" key="1">
    <source>
        <dbReference type="SAM" id="MobiDB-lite"/>
    </source>
</evidence>
<accession>A0A9W8PSD3</accession>
<reference evidence="2" key="1">
    <citation type="submission" date="2022-10" db="EMBL/GenBank/DDBJ databases">
        <title>Fusarium specimens isolated from Avocado Roots.</title>
        <authorList>
            <person name="Stajich J."/>
            <person name="Roper C."/>
            <person name="Heimlech-Rivalta G."/>
        </authorList>
    </citation>
    <scope>NUCLEOTIDE SEQUENCE</scope>
    <source>
        <strain evidence="2">CF00143</strain>
    </source>
</reference>
<comment type="caution">
    <text evidence="2">The sequence shown here is derived from an EMBL/GenBank/DDBJ whole genome shotgun (WGS) entry which is preliminary data.</text>
</comment>
<dbReference type="OrthoDB" id="5090010at2759"/>
<protein>
    <submittedName>
        <fullName evidence="2">Uncharacterized protein</fullName>
    </submittedName>
</protein>